<evidence type="ECO:0000259" key="1">
    <source>
        <dbReference type="Pfam" id="PF02774"/>
    </source>
</evidence>
<dbReference type="InterPro" id="IPR012280">
    <property type="entry name" value="Semialdhyde_DH_dimer_dom"/>
</dbReference>
<sequence length="78" mass="9065">MDKLLFDTKNQLKNKKSQDNLYGFNLFLHESALNELKYSEEEMKLVLETQKILGDRNIKITTTCVRVPVLRAHSIALN</sequence>
<accession>A0A0F9QSJ6</accession>
<gene>
    <name evidence="2" type="ORF">LCGC14_0683500</name>
</gene>
<name>A0A0F9QSJ6_9ZZZZ</name>
<dbReference type="Gene3D" id="3.30.360.10">
    <property type="entry name" value="Dihydrodipicolinate Reductase, domain 2"/>
    <property type="match status" value="1"/>
</dbReference>
<dbReference type="PANTHER" id="PTHR46278">
    <property type="entry name" value="DEHYDROGENASE, PUTATIVE-RELATED"/>
    <property type="match status" value="1"/>
</dbReference>
<dbReference type="PANTHER" id="PTHR46278:SF2">
    <property type="entry name" value="ASPARTATE-SEMIALDEHYDE DEHYDROGENASE"/>
    <property type="match status" value="1"/>
</dbReference>
<feature type="non-terminal residue" evidence="2">
    <location>
        <position position="78"/>
    </location>
</feature>
<protein>
    <recommendedName>
        <fullName evidence="1">Semialdehyde dehydrogenase dimerisation domain-containing protein</fullName>
    </recommendedName>
</protein>
<dbReference type="GO" id="GO:0016620">
    <property type="term" value="F:oxidoreductase activity, acting on the aldehyde or oxo group of donors, NAD or NADP as acceptor"/>
    <property type="evidence" value="ECO:0007669"/>
    <property type="project" value="InterPro"/>
</dbReference>
<dbReference type="Pfam" id="PF02774">
    <property type="entry name" value="Semialdhyde_dhC"/>
    <property type="match status" value="1"/>
</dbReference>
<comment type="caution">
    <text evidence="2">The sequence shown here is derived from an EMBL/GenBank/DDBJ whole genome shotgun (WGS) entry which is preliminary data.</text>
</comment>
<feature type="domain" description="Semialdehyde dehydrogenase dimerisation" evidence="1">
    <location>
        <begin position="23"/>
        <end position="77"/>
    </location>
</feature>
<proteinExistence type="predicted"/>
<evidence type="ECO:0000313" key="2">
    <source>
        <dbReference type="EMBL" id="KKN45409.1"/>
    </source>
</evidence>
<dbReference type="GO" id="GO:0008652">
    <property type="term" value="P:amino acid biosynthetic process"/>
    <property type="evidence" value="ECO:0007669"/>
    <property type="project" value="InterPro"/>
</dbReference>
<dbReference type="GO" id="GO:0046983">
    <property type="term" value="F:protein dimerization activity"/>
    <property type="evidence" value="ECO:0007669"/>
    <property type="project" value="InterPro"/>
</dbReference>
<dbReference type="EMBL" id="LAZR01001392">
    <property type="protein sequence ID" value="KKN45409.1"/>
    <property type="molecule type" value="Genomic_DNA"/>
</dbReference>
<dbReference type="SUPFAM" id="SSF55347">
    <property type="entry name" value="Glyceraldehyde-3-phosphate dehydrogenase-like, C-terminal domain"/>
    <property type="match status" value="1"/>
</dbReference>
<dbReference type="AlphaFoldDB" id="A0A0F9QSJ6"/>
<reference evidence="2" key="1">
    <citation type="journal article" date="2015" name="Nature">
        <title>Complex archaea that bridge the gap between prokaryotes and eukaryotes.</title>
        <authorList>
            <person name="Spang A."/>
            <person name="Saw J.H."/>
            <person name="Jorgensen S.L."/>
            <person name="Zaremba-Niedzwiedzka K."/>
            <person name="Martijn J."/>
            <person name="Lind A.E."/>
            <person name="van Eijk R."/>
            <person name="Schleper C."/>
            <person name="Guy L."/>
            <person name="Ettema T.J."/>
        </authorList>
    </citation>
    <scope>NUCLEOTIDE SEQUENCE</scope>
</reference>
<organism evidence="2">
    <name type="scientific">marine sediment metagenome</name>
    <dbReference type="NCBI Taxonomy" id="412755"/>
    <lineage>
        <taxon>unclassified sequences</taxon>
        <taxon>metagenomes</taxon>
        <taxon>ecological metagenomes</taxon>
    </lineage>
</organism>